<evidence type="ECO:0000313" key="4">
    <source>
        <dbReference type="RefSeq" id="XP_032119965.1"/>
    </source>
</evidence>
<evidence type="ECO:0000256" key="1">
    <source>
        <dbReference type="ARBA" id="ARBA00004496"/>
    </source>
</evidence>
<evidence type="ECO:0000313" key="3">
    <source>
        <dbReference type="Proteomes" id="UP000504640"/>
    </source>
</evidence>
<accession>A0A6J3GQA5</accession>
<dbReference type="AlphaFoldDB" id="A0A6J3GQA5"/>
<evidence type="ECO:0000256" key="2">
    <source>
        <dbReference type="ARBA" id="ARBA00022490"/>
    </source>
</evidence>
<reference evidence="4" key="1">
    <citation type="submission" date="2025-08" db="UniProtKB">
        <authorList>
            <consortium name="RefSeq"/>
        </authorList>
    </citation>
    <scope>IDENTIFICATION</scope>
    <source>
        <tissue evidence="4">Blood</tissue>
    </source>
</reference>
<protein>
    <submittedName>
        <fullName evidence="4">Cancer/testis antigen 55-like</fullName>
    </submittedName>
</protein>
<dbReference type="RefSeq" id="XP_032119965.1">
    <property type="nucleotide sequence ID" value="XM_032264074.1"/>
</dbReference>
<dbReference type="GeneID" id="116540535"/>
<gene>
    <name evidence="4" type="primary">LOC116540535</name>
</gene>
<keyword evidence="3" id="KW-1185">Reference proteome</keyword>
<dbReference type="PANTHER" id="PTHR45418:SF1">
    <property type="entry name" value="CANCER_TESTIS ANTIGEN 55"/>
    <property type="match status" value="1"/>
</dbReference>
<keyword evidence="2" id="KW-0963">Cytoplasm</keyword>
<dbReference type="Proteomes" id="UP000504640">
    <property type="component" value="Unplaced"/>
</dbReference>
<name>A0A6J3GQA5_SAPAP</name>
<sequence length="111" mass="12199">MLRLLRQALAFFQRKADPTQRQGPQQQGLPQGGTTLKTVQGFVTNVSSNYGLINELNYSSSDIVTDNVALKVGQKVTAVAKEDKPSHGLKAIKIGCDEKFTLFLHLTLLNQ</sequence>
<comment type="subcellular location">
    <subcellularLocation>
        <location evidence="1">Cytoplasm</location>
    </subcellularLocation>
</comment>
<dbReference type="GO" id="GO:0005737">
    <property type="term" value="C:cytoplasm"/>
    <property type="evidence" value="ECO:0007669"/>
    <property type="project" value="UniProtKB-SubCell"/>
</dbReference>
<dbReference type="PANTHER" id="PTHR45418">
    <property type="entry name" value="CANCER/TESTIS ANTIGEN 55"/>
    <property type="match status" value="1"/>
</dbReference>
<organism evidence="3 4">
    <name type="scientific">Sapajus apella</name>
    <name type="common">Brown-capped capuchin</name>
    <name type="synonym">Cebus apella</name>
    <dbReference type="NCBI Taxonomy" id="9515"/>
    <lineage>
        <taxon>Eukaryota</taxon>
        <taxon>Metazoa</taxon>
        <taxon>Chordata</taxon>
        <taxon>Craniata</taxon>
        <taxon>Vertebrata</taxon>
        <taxon>Euteleostomi</taxon>
        <taxon>Mammalia</taxon>
        <taxon>Eutheria</taxon>
        <taxon>Euarchontoglires</taxon>
        <taxon>Primates</taxon>
        <taxon>Haplorrhini</taxon>
        <taxon>Platyrrhini</taxon>
        <taxon>Cebidae</taxon>
        <taxon>Cebinae</taxon>
        <taxon>Sapajus</taxon>
    </lineage>
</organism>
<proteinExistence type="predicted"/>